<evidence type="ECO:0000313" key="5">
    <source>
        <dbReference type="Proteomes" id="UP000318053"/>
    </source>
</evidence>
<feature type="domain" description="Aerotolerance regulator N-terminal" evidence="2">
    <location>
        <begin position="3"/>
        <end position="76"/>
    </location>
</feature>
<dbReference type="NCBIfam" id="TIGR02226">
    <property type="entry name" value="two_anch"/>
    <property type="match status" value="1"/>
</dbReference>
<organism evidence="4 5">
    <name type="scientific">Allorhodopirellula solitaria</name>
    <dbReference type="NCBI Taxonomy" id="2527987"/>
    <lineage>
        <taxon>Bacteria</taxon>
        <taxon>Pseudomonadati</taxon>
        <taxon>Planctomycetota</taxon>
        <taxon>Planctomycetia</taxon>
        <taxon>Pirellulales</taxon>
        <taxon>Pirellulaceae</taxon>
        <taxon>Allorhodopirellula</taxon>
    </lineage>
</organism>
<dbReference type="SUPFAM" id="SSF53300">
    <property type="entry name" value="vWA-like"/>
    <property type="match status" value="1"/>
</dbReference>
<evidence type="ECO:0000313" key="4">
    <source>
        <dbReference type="EMBL" id="TWT67298.1"/>
    </source>
</evidence>
<keyword evidence="5" id="KW-1185">Reference proteome</keyword>
<dbReference type="InterPro" id="IPR002035">
    <property type="entry name" value="VWF_A"/>
</dbReference>
<dbReference type="InterPro" id="IPR011933">
    <property type="entry name" value="Double_TM_dom"/>
</dbReference>
<sequence>MSLVNGVMALGAAAFVVPLAIHLLFRSRFRRLDWGAMFLLQDIVNANRRRMQWHQWILLLLRCAIPILLAFAMARPLLSSIGPLGGEAIAGESPVSLILLVDESRSMSAGARSAHAIESINELLDSMPRRDEVILISSSRLSAPPSRGGPRDARETLRELRFDGAPFDMAAALQAGVNACRDATHPYRRIIVVSDFQENAFANPDETAGSSFLASLEPIQDRLSGFQPRPQLDFLDVTDTNADASSLANVVVESVQIDATAILVDRPVSISATVRNDSDLPVVNVRAGWMIDGRVFDTETISLEPRGTVHLSWQTTFDAAGGASVGLTLEHADAIPADNRRELAVEVLSPIRVWLVDGQPSQEPLQGETDFLRIALSPYAFRASGRLANATSANGAHPTEPRDLVSTKVMSQRGLIKQLAPLVADDPARGRSSEAAEGPLPDLIVLANVERPPRAEDQDPLSRYLSAGGHVLFFDGDQVDPAAWADCEWLPAQIQSTIESQDSPFRIVPPGARLSVWQSLGDADESLFDPVEISQLRSLSPEPSSSSVWLRTESGEPLVVTGADQLRAATAPGDQTEEGNRDQGGLGRVMQFAIACDTSWSNLPLRPVYLPMMQELVLEMVGKDFPSSQLPGTPMVIPPISPPGDQDAAAWRVTASGGALQNLPVSSGSPLVFHETSIVGAYRFGNVSDLATDGDSVPQAVAVRVVDVPASESTLRSVAPELMEECIERLGADRYREAGSLVEATQRDRFGRELWRPLLCLLIAVMIGEVLWQQRGVLRAANPFTRPRPEAM</sequence>
<feature type="transmembrane region" description="Helical" evidence="1">
    <location>
        <begin position="56"/>
        <end position="74"/>
    </location>
</feature>
<dbReference type="PANTHER" id="PTHR37464">
    <property type="entry name" value="BLL2463 PROTEIN"/>
    <property type="match status" value="1"/>
</dbReference>
<evidence type="ECO:0000259" key="2">
    <source>
        <dbReference type="Pfam" id="PF07584"/>
    </source>
</evidence>
<gene>
    <name evidence="4" type="ORF">CA85_21480</name>
</gene>
<evidence type="ECO:0008006" key="6">
    <source>
        <dbReference type="Google" id="ProtNLM"/>
    </source>
</evidence>
<dbReference type="RefSeq" id="WP_146391200.1">
    <property type="nucleotide sequence ID" value="NZ_SJPK01000004.1"/>
</dbReference>
<dbReference type="InterPro" id="IPR024163">
    <property type="entry name" value="Aerotolerance_reg_N"/>
</dbReference>
<keyword evidence="1" id="KW-0472">Membrane</keyword>
<evidence type="ECO:0000256" key="1">
    <source>
        <dbReference type="SAM" id="Phobius"/>
    </source>
</evidence>
<feature type="domain" description="VWFA" evidence="3">
    <location>
        <begin position="97"/>
        <end position="196"/>
    </location>
</feature>
<dbReference type="AlphaFoldDB" id="A0A5C5XX74"/>
<evidence type="ECO:0000259" key="3">
    <source>
        <dbReference type="Pfam" id="PF13519"/>
    </source>
</evidence>
<feature type="transmembrane region" description="Helical" evidence="1">
    <location>
        <begin position="6"/>
        <end position="25"/>
    </location>
</feature>
<dbReference type="InterPro" id="IPR036465">
    <property type="entry name" value="vWFA_dom_sf"/>
</dbReference>
<name>A0A5C5XX74_9BACT</name>
<dbReference type="Pfam" id="PF07584">
    <property type="entry name" value="BatA"/>
    <property type="match status" value="1"/>
</dbReference>
<dbReference type="OrthoDB" id="7052926at2"/>
<reference evidence="4 5" key="1">
    <citation type="submission" date="2019-02" db="EMBL/GenBank/DDBJ databases">
        <title>Deep-cultivation of Planctomycetes and their phenomic and genomic characterization uncovers novel biology.</title>
        <authorList>
            <person name="Wiegand S."/>
            <person name="Jogler M."/>
            <person name="Boedeker C."/>
            <person name="Pinto D."/>
            <person name="Vollmers J."/>
            <person name="Rivas-Marin E."/>
            <person name="Kohn T."/>
            <person name="Peeters S.H."/>
            <person name="Heuer A."/>
            <person name="Rast P."/>
            <person name="Oberbeckmann S."/>
            <person name="Bunk B."/>
            <person name="Jeske O."/>
            <person name="Meyerdierks A."/>
            <person name="Storesund J.E."/>
            <person name="Kallscheuer N."/>
            <person name="Luecker S."/>
            <person name="Lage O.M."/>
            <person name="Pohl T."/>
            <person name="Merkel B.J."/>
            <person name="Hornburger P."/>
            <person name="Mueller R.-W."/>
            <person name="Bruemmer F."/>
            <person name="Labrenz M."/>
            <person name="Spormann A.M."/>
            <person name="Op Den Camp H."/>
            <person name="Overmann J."/>
            <person name="Amann R."/>
            <person name="Jetten M.S.M."/>
            <person name="Mascher T."/>
            <person name="Medema M.H."/>
            <person name="Devos D.P."/>
            <person name="Kaster A.-K."/>
            <person name="Ovreas L."/>
            <person name="Rohde M."/>
            <person name="Galperin M.Y."/>
            <person name="Jogler C."/>
        </authorList>
    </citation>
    <scope>NUCLEOTIDE SEQUENCE [LARGE SCALE GENOMIC DNA]</scope>
    <source>
        <strain evidence="4 5">CA85</strain>
    </source>
</reference>
<dbReference type="Gene3D" id="2.60.40.10">
    <property type="entry name" value="Immunoglobulins"/>
    <property type="match status" value="1"/>
</dbReference>
<dbReference type="EMBL" id="SJPK01000004">
    <property type="protein sequence ID" value="TWT67298.1"/>
    <property type="molecule type" value="Genomic_DNA"/>
</dbReference>
<dbReference type="Proteomes" id="UP000318053">
    <property type="component" value="Unassembled WGS sequence"/>
</dbReference>
<keyword evidence="1" id="KW-0812">Transmembrane</keyword>
<accession>A0A5C5XX74</accession>
<protein>
    <recommendedName>
        <fullName evidence="6">Aerotolerance regulator N-terminal domain-containing protein</fullName>
    </recommendedName>
</protein>
<proteinExistence type="predicted"/>
<dbReference type="InterPro" id="IPR013783">
    <property type="entry name" value="Ig-like_fold"/>
</dbReference>
<comment type="caution">
    <text evidence="4">The sequence shown here is derived from an EMBL/GenBank/DDBJ whole genome shotgun (WGS) entry which is preliminary data.</text>
</comment>
<dbReference type="PANTHER" id="PTHR37464:SF1">
    <property type="entry name" value="BLL2463 PROTEIN"/>
    <property type="match status" value="1"/>
</dbReference>
<keyword evidence="1" id="KW-1133">Transmembrane helix</keyword>
<dbReference type="Pfam" id="PF13519">
    <property type="entry name" value="VWA_2"/>
    <property type="match status" value="1"/>
</dbReference>
<dbReference type="Gene3D" id="3.40.50.410">
    <property type="entry name" value="von Willebrand factor, type A domain"/>
    <property type="match status" value="1"/>
</dbReference>